<dbReference type="AlphaFoldDB" id="A0A6J6IP97"/>
<sequence length="188" mass="18414">MKKHIKRTAIIAASAATVFSLAVATPSFAHAGKSQTGTSTSKPVKAPHAHATLAATVTAVPTTVTDLKAASHGAKFVAYKLAADATAIPATQPTTGGHPVRLIGTAITGGVLTGNLNIDAGAASTTTKYAIYNAAGVGTLVTVVVDAAGAATATSATAISAAYVAPTGPALGEGKAPKGERGHKGKRH</sequence>
<organism evidence="1">
    <name type="scientific">freshwater metagenome</name>
    <dbReference type="NCBI Taxonomy" id="449393"/>
    <lineage>
        <taxon>unclassified sequences</taxon>
        <taxon>metagenomes</taxon>
        <taxon>ecological metagenomes</taxon>
    </lineage>
</organism>
<reference evidence="1" key="1">
    <citation type="submission" date="2020-05" db="EMBL/GenBank/DDBJ databases">
        <authorList>
            <person name="Chiriac C."/>
            <person name="Salcher M."/>
            <person name="Ghai R."/>
            <person name="Kavagutti S V."/>
        </authorList>
    </citation>
    <scope>NUCLEOTIDE SEQUENCE</scope>
</reference>
<name>A0A6J6IP97_9ZZZZ</name>
<accession>A0A6J6IP97</accession>
<gene>
    <name evidence="1" type="ORF">UFOPK1909_00911</name>
</gene>
<proteinExistence type="predicted"/>
<evidence type="ECO:0000313" key="1">
    <source>
        <dbReference type="EMBL" id="CAB4626432.1"/>
    </source>
</evidence>
<protein>
    <submittedName>
        <fullName evidence="1">Unannotated protein</fullName>
    </submittedName>
</protein>
<dbReference type="EMBL" id="CAEZVD010000117">
    <property type="protein sequence ID" value="CAB4626432.1"/>
    <property type="molecule type" value="Genomic_DNA"/>
</dbReference>